<dbReference type="Proteomes" id="UP000266723">
    <property type="component" value="Unassembled WGS sequence"/>
</dbReference>
<proteinExistence type="predicted"/>
<accession>A0ABQ7E8G2</accession>
<evidence type="ECO:0000313" key="3">
    <source>
        <dbReference type="Proteomes" id="UP000266723"/>
    </source>
</evidence>
<name>A0ABQ7E8G2_BRACR</name>
<feature type="region of interest" description="Disordered" evidence="1">
    <location>
        <begin position="124"/>
        <end position="155"/>
    </location>
</feature>
<reference evidence="2 3" key="1">
    <citation type="journal article" date="2020" name="BMC Genomics">
        <title>Intraspecific diversification of the crop wild relative Brassica cretica Lam. using demographic model selection.</title>
        <authorList>
            <person name="Kioukis A."/>
            <person name="Michalopoulou V.A."/>
            <person name="Briers L."/>
            <person name="Pirintsos S."/>
            <person name="Studholme D.J."/>
            <person name="Pavlidis P."/>
            <person name="Sarris P.F."/>
        </authorList>
    </citation>
    <scope>NUCLEOTIDE SEQUENCE [LARGE SCALE GENOMIC DNA]</scope>
    <source>
        <strain evidence="3">cv. PFS-1207/04</strain>
    </source>
</reference>
<keyword evidence="3" id="KW-1185">Reference proteome</keyword>
<organism evidence="2 3">
    <name type="scientific">Brassica cretica</name>
    <name type="common">Mustard</name>
    <dbReference type="NCBI Taxonomy" id="69181"/>
    <lineage>
        <taxon>Eukaryota</taxon>
        <taxon>Viridiplantae</taxon>
        <taxon>Streptophyta</taxon>
        <taxon>Embryophyta</taxon>
        <taxon>Tracheophyta</taxon>
        <taxon>Spermatophyta</taxon>
        <taxon>Magnoliopsida</taxon>
        <taxon>eudicotyledons</taxon>
        <taxon>Gunneridae</taxon>
        <taxon>Pentapetalae</taxon>
        <taxon>rosids</taxon>
        <taxon>malvids</taxon>
        <taxon>Brassicales</taxon>
        <taxon>Brassicaceae</taxon>
        <taxon>Brassiceae</taxon>
        <taxon>Brassica</taxon>
    </lineage>
</organism>
<evidence type="ECO:0000256" key="1">
    <source>
        <dbReference type="SAM" id="MobiDB-lite"/>
    </source>
</evidence>
<comment type="caution">
    <text evidence="2">The sequence shown here is derived from an EMBL/GenBank/DDBJ whole genome shotgun (WGS) entry which is preliminary data.</text>
</comment>
<protein>
    <submittedName>
        <fullName evidence="2">Uncharacterized protein</fullName>
    </submittedName>
</protein>
<sequence length="195" mass="21639">MVQLKIQDQASPIEVQDQADPIQFRSVAQNRTVLIISPSDPSSTSTPIQSGSAENQISDLIKVFITKLVAILHSIPPTDSAWERYTSSKPNPIFIHLSSTDLLREIHIFLSLCTNRTIHRLSLPPGQPYRIEPIKPQSRHQYGLNSRRDKEDLNPNGVPNQADINAQLLAVQAQLTAAMTNQLARLEQGNHPNGS</sequence>
<evidence type="ECO:0000313" key="2">
    <source>
        <dbReference type="EMBL" id="KAF3593254.1"/>
    </source>
</evidence>
<gene>
    <name evidence="2" type="ORF">DY000_02021887</name>
</gene>
<dbReference type="EMBL" id="QGKV02000299">
    <property type="protein sequence ID" value="KAF3593254.1"/>
    <property type="molecule type" value="Genomic_DNA"/>
</dbReference>